<reference evidence="1" key="1">
    <citation type="submission" date="2022-10" db="EMBL/GenBank/DDBJ databases">
        <title>Complete genome sequence of Agrobacterium salinitolerans CFBP5507.</title>
        <authorList>
            <person name="Tchabashvili S."/>
            <person name="Yen H.-C."/>
            <person name="Haryono M."/>
            <person name="Lin Y.-C."/>
            <person name="Lai E.-M."/>
            <person name="Kuo C.-H."/>
        </authorList>
    </citation>
    <scope>NUCLEOTIDE SEQUENCE</scope>
    <source>
        <strain evidence="1">CFBP5507</strain>
    </source>
</reference>
<proteinExistence type="predicted"/>
<dbReference type="AlphaFoldDB" id="A0A9X9PCR8"/>
<evidence type="ECO:0000313" key="1">
    <source>
        <dbReference type="EMBL" id="UYZ10675.1"/>
    </source>
</evidence>
<organism evidence="1 2">
    <name type="scientific">Agrobacterium salinitolerans</name>
    <dbReference type="NCBI Taxonomy" id="1183413"/>
    <lineage>
        <taxon>Bacteria</taxon>
        <taxon>Pseudomonadati</taxon>
        <taxon>Pseudomonadota</taxon>
        <taxon>Alphaproteobacteria</taxon>
        <taxon>Hyphomicrobiales</taxon>
        <taxon>Rhizobiaceae</taxon>
        <taxon>Rhizobium/Agrobacterium group</taxon>
        <taxon>Agrobacterium</taxon>
    </lineage>
</organism>
<dbReference type="KEGG" id="asal:CFBP5507_23975"/>
<protein>
    <submittedName>
        <fullName evidence="1">Uncharacterized protein</fullName>
    </submittedName>
</protein>
<dbReference type="RefSeq" id="WP_187772192.1">
    <property type="nucleotide sequence ID" value="NZ_CP109969.1"/>
</dbReference>
<gene>
    <name evidence="1" type="ORF">CFBP5507_23975</name>
</gene>
<accession>A0A9X9PCR8</accession>
<sequence>MDWSELFFQNWQGMLRTVIVGTFAYITLETFPRISGKRTLAKLIQNAENRSHIFGNIV</sequence>
<name>A0A9X9PCR8_9HYPH</name>
<evidence type="ECO:0000313" key="2">
    <source>
        <dbReference type="Proteomes" id="UP000298735"/>
    </source>
</evidence>
<dbReference type="EMBL" id="CP109969">
    <property type="protein sequence ID" value="UYZ10675.1"/>
    <property type="molecule type" value="Genomic_DNA"/>
</dbReference>
<dbReference type="Proteomes" id="UP000298735">
    <property type="component" value="Chromosome Linear"/>
</dbReference>